<dbReference type="Pfam" id="PF07690">
    <property type="entry name" value="MFS_1"/>
    <property type="match status" value="1"/>
</dbReference>
<dbReference type="InterPro" id="IPR011701">
    <property type="entry name" value="MFS"/>
</dbReference>
<keyword evidence="4" id="KW-0813">Transport</keyword>
<feature type="transmembrane region" description="Helical" evidence="9">
    <location>
        <begin position="380"/>
        <end position="400"/>
    </location>
</feature>
<accession>A0ABX7GV17</accession>
<evidence type="ECO:0000256" key="4">
    <source>
        <dbReference type="ARBA" id="ARBA00022448"/>
    </source>
</evidence>
<evidence type="ECO:0000256" key="1">
    <source>
        <dbReference type="ARBA" id="ARBA00003279"/>
    </source>
</evidence>
<dbReference type="RefSeq" id="WP_188795628.1">
    <property type="nucleotide sequence ID" value="NZ_BMIZ01000001.1"/>
</dbReference>
<organism evidence="11 12">
    <name type="scientific">Dyella caseinilytica</name>
    <dbReference type="NCBI Taxonomy" id="1849581"/>
    <lineage>
        <taxon>Bacteria</taxon>
        <taxon>Pseudomonadati</taxon>
        <taxon>Pseudomonadota</taxon>
        <taxon>Gammaproteobacteria</taxon>
        <taxon>Lysobacterales</taxon>
        <taxon>Rhodanobacteraceae</taxon>
        <taxon>Dyella</taxon>
    </lineage>
</organism>
<dbReference type="Proteomes" id="UP000663181">
    <property type="component" value="Chromosome"/>
</dbReference>
<dbReference type="InterPro" id="IPR036259">
    <property type="entry name" value="MFS_trans_sf"/>
</dbReference>
<feature type="transmembrane region" description="Helical" evidence="9">
    <location>
        <begin position="255"/>
        <end position="277"/>
    </location>
</feature>
<dbReference type="InterPro" id="IPR001958">
    <property type="entry name" value="Tet-R_TetA/multi-R_MdtG-like"/>
</dbReference>
<evidence type="ECO:0000256" key="2">
    <source>
        <dbReference type="ARBA" id="ARBA00004651"/>
    </source>
</evidence>
<protein>
    <submittedName>
        <fullName evidence="11">MFS transporter</fullName>
    </submittedName>
</protein>
<evidence type="ECO:0000256" key="3">
    <source>
        <dbReference type="ARBA" id="ARBA00007520"/>
    </source>
</evidence>
<name>A0ABX7GV17_9GAMM</name>
<comment type="function">
    <text evidence="1">Resistance to tetracycline by an active tetracycline efflux. This is an energy-dependent process that decreases the accumulation of the antibiotic in whole cells. This protein functions as a metal-tetracycline/H(+) antiporter.</text>
</comment>
<feature type="transmembrane region" description="Helical" evidence="9">
    <location>
        <begin position="52"/>
        <end position="75"/>
    </location>
</feature>
<feature type="transmembrane region" description="Helical" evidence="9">
    <location>
        <begin position="289"/>
        <end position="310"/>
    </location>
</feature>
<evidence type="ECO:0000256" key="9">
    <source>
        <dbReference type="SAM" id="Phobius"/>
    </source>
</evidence>
<gene>
    <name evidence="11" type="ORF">ISN74_19665</name>
</gene>
<evidence type="ECO:0000256" key="5">
    <source>
        <dbReference type="ARBA" id="ARBA00022475"/>
    </source>
</evidence>
<dbReference type="PANTHER" id="PTHR23517:SF3">
    <property type="entry name" value="INTEGRAL MEMBRANE TRANSPORT PROTEIN"/>
    <property type="match status" value="1"/>
</dbReference>
<evidence type="ECO:0000256" key="6">
    <source>
        <dbReference type="ARBA" id="ARBA00022692"/>
    </source>
</evidence>
<evidence type="ECO:0000256" key="8">
    <source>
        <dbReference type="ARBA" id="ARBA00023136"/>
    </source>
</evidence>
<dbReference type="PROSITE" id="PS50850">
    <property type="entry name" value="MFS"/>
    <property type="match status" value="1"/>
</dbReference>
<comment type="subcellular location">
    <subcellularLocation>
        <location evidence="2">Cell membrane</location>
        <topology evidence="2">Multi-pass membrane protein</topology>
    </subcellularLocation>
</comment>
<keyword evidence="7 9" id="KW-1133">Transmembrane helix</keyword>
<feature type="transmembrane region" description="Helical" evidence="9">
    <location>
        <begin position="227"/>
        <end position="243"/>
    </location>
</feature>
<dbReference type="SUPFAM" id="SSF103473">
    <property type="entry name" value="MFS general substrate transporter"/>
    <property type="match status" value="1"/>
</dbReference>
<evidence type="ECO:0000313" key="11">
    <source>
        <dbReference type="EMBL" id="QRN53592.1"/>
    </source>
</evidence>
<proteinExistence type="inferred from homology"/>
<feature type="transmembrane region" description="Helical" evidence="9">
    <location>
        <begin position="109"/>
        <end position="134"/>
    </location>
</feature>
<keyword evidence="5" id="KW-1003">Cell membrane</keyword>
<dbReference type="InterPro" id="IPR050171">
    <property type="entry name" value="MFS_Transporters"/>
</dbReference>
<dbReference type="PROSITE" id="PS00216">
    <property type="entry name" value="SUGAR_TRANSPORT_1"/>
    <property type="match status" value="1"/>
</dbReference>
<evidence type="ECO:0000256" key="7">
    <source>
        <dbReference type="ARBA" id="ARBA00022989"/>
    </source>
</evidence>
<keyword evidence="8 9" id="KW-0472">Membrane</keyword>
<feature type="transmembrane region" description="Helical" evidence="9">
    <location>
        <begin position="21"/>
        <end position="46"/>
    </location>
</feature>
<dbReference type="PRINTS" id="PR01035">
    <property type="entry name" value="TCRTETA"/>
</dbReference>
<feature type="transmembrane region" description="Helical" evidence="9">
    <location>
        <begin position="146"/>
        <end position="169"/>
    </location>
</feature>
<keyword evidence="6 9" id="KW-0812">Transmembrane</keyword>
<sequence>MKTLTFLATPVLSPKYRIKPGAVAMCLYFLAGLADGALMPFFALWAQHEAHIPLRFIGLLLACYAGGELIATPLLGGIADRLGRRPVLLLSTLGVGGGFLLLAHLHGVWAIALCLIGIGIFECALHPTIATVIADTAPADQLRMRYASARIASSLGHIVGPALGAALALMSLNTVFTGCGLSLLCASILIVGTLPETQLREKSPDVQEDEDEEGLSALLPAFRDPRLAAMLVWFAIIEIMGSWPEVITPLYAHGAHALTASGVGLLFTYAAAVVVILQWPVAKWSGKIAAFPLLIGAGATVAGGFGLLLLHANVFTLYASVTLLSLAQVLFGPLMPVAVNALAPPAARAAYMAAISTVNDVKDTAGPASGMYLYGLSARLPWLLGMPIAFLAALALAMTIKRSERAGGIADPQASELT</sequence>
<evidence type="ECO:0000313" key="12">
    <source>
        <dbReference type="Proteomes" id="UP000663181"/>
    </source>
</evidence>
<feature type="domain" description="Major facilitator superfamily (MFS) profile" evidence="10">
    <location>
        <begin position="1"/>
        <end position="404"/>
    </location>
</feature>
<dbReference type="PANTHER" id="PTHR23517">
    <property type="entry name" value="RESISTANCE PROTEIN MDTM, PUTATIVE-RELATED-RELATED"/>
    <property type="match status" value="1"/>
</dbReference>
<dbReference type="EMBL" id="CP064030">
    <property type="protein sequence ID" value="QRN53592.1"/>
    <property type="molecule type" value="Genomic_DNA"/>
</dbReference>
<keyword evidence="12" id="KW-1185">Reference proteome</keyword>
<evidence type="ECO:0000259" key="10">
    <source>
        <dbReference type="PROSITE" id="PS50850"/>
    </source>
</evidence>
<dbReference type="InterPro" id="IPR005829">
    <property type="entry name" value="Sugar_transporter_CS"/>
</dbReference>
<dbReference type="InterPro" id="IPR020846">
    <property type="entry name" value="MFS_dom"/>
</dbReference>
<reference evidence="11 12" key="1">
    <citation type="submission" date="2020-10" db="EMBL/GenBank/DDBJ databases">
        <title>Phylogeny of dyella-like bacteria.</title>
        <authorList>
            <person name="Fu J."/>
        </authorList>
    </citation>
    <scope>NUCLEOTIDE SEQUENCE [LARGE SCALE GENOMIC DNA]</scope>
    <source>
        <strain evidence="11 12">DHOB09</strain>
    </source>
</reference>
<dbReference type="Gene3D" id="1.20.1250.20">
    <property type="entry name" value="MFS general substrate transporter like domains"/>
    <property type="match status" value="1"/>
</dbReference>
<comment type="similarity">
    <text evidence="3">Belongs to the major facilitator superfamily. TCR/Tet family.</text>
</comment>
<feature type="transmembrane region" description="Helical" evidence="9">
    <location>
        <begin position="87"/>
        <end position="103"/>
    </location>
</feature>